<dbReference type="GO" id="GO:0006508">
    <property type="term" value="P:proteolysis"/>
    <property type="evidence" value="ECO:0007669"/>
    <property type="project" value="UniProtKB-KW"/>
</dbReference>
<dbReference type="NCBIfam" id="TIGR01250">
    <property type="entry name" value="pro_imino_pep_2"/>
    <property type="match status" value="1"/>
</dbReference>
<dbReference type="PANTHER" id="PTHR43798:SF20">
    <property type="entry name" value="2-SUCCINYL-6-HYDROXY-2,4-CYCLOHEXADIENE-1-CARBOXYLATE SYNTHASE-RELATED"/>
    <property type="match status" value="1"/>
</dbReference>
<evidence type="ECO:0000256" key="6">
    <source>
        <dbReference type="ARBA" id="ARBA00029605"/>
    </source>
</evidence>
<dbReference type="GO" id="GO:0016020">
    <property type="term" value="C:membrane"/>
    <property type="evidence" value="ECO:0007669"/>
    <property type="project" value="TreeGrafter"/>
</dbReference>
<feature type="active site" description="Nucleophile" evidence="8">
    <location>
        <position position="104"/>
    </location>
</feature>
<feature type="domain" description="AB hydrolase-1" evidence="9">
    <location>
        <begin position="28"/>
        <end position="277"/>
    </location>
</feature>
<comment type="catalytic activity">
    <reaction evidence="1 7">
        <text>Release of N-terminal proline from a peptide.</text>
        <dbReference type="EC" id="3.4.11.5"/>
    </reaction>
</comment>
<dbReference type="GO" id="GO:0004177">
    <property type="term" value="F:aminopeptidase activity"/>
    <property type="evidence" value="ECO:0007669"/>
    <property type="project" value="UniProtKB-KW"/>
</dbReference>
<dbReference type="PIRSF" id="PIRSF005539">
    <property type="entry name" value="Pept_S33_TRI_F1"/>
    <property type="match status" value="1"/>
</dbReference>
<evidence type="ECO:0000313" key="11">
    <source>
        <dbReference type="Proteomes" id="UP000095727"/>
    </source>
</evidence>
<protein>
    <recommendedName>
        <fullName evidence="4 7">Proline iminopeptidase</fullName>
        <shortName evidence="7">PIP</shortName>
        <ecNumber evidence="3 7">3.4.11.5</ecNumber>
    </recommendedName>
    <alternativeName>
        <fullName evidence="6 7">Prolyl aminopeptidase</fullName>
    </alternativeName>
</protein>
<evidence type="ECO:0000256" key="8">
    <source>
        <dbReference type="PIRSR" id="PIRSR005539-1"/>
    </source>
</evidence>
<comment type="similarity">
    <text evidence="2 7">Belongs to the peptidase S33 family.</text>
</comment>
<name>A0A173RZE8_9FIRM</name>
<dbReference type="Pfam" id="PF00561">
    <property type="entry name" value="Abhydrolase_1"/>
    <property type="match status" value="1"/>
</dbReference>
<organism evidence="10 11">
    <name type="scientific">Coprococcus comes</name>
    <dbReference type="NCBI Taxonomy" id="410072"/>
    <lineage>
        <taxon>Bacteria</taxon>
        <taxon>Bacillati</taxon>
        <taxon>Bacillota</taxon>
        <taxon>Clostridia</taxon>
        <taxon>Lachnospirales</taxon>
        <taxon>Lachnospiraceae</taxon>
        <taxon>Coprococcus</taxon>
    </lineage>
</organism>
<dbReference type="InterPro" id="IPR002410">
    <property type="entry name" value="Peptidase_S33"/>
</dbReference>
<keyword evidence="7 10" id="KW-0031">Aminopeptidase</keyword>
<evidence type="ECO:0000256" key="3">
    <source>
        <dbReference type="ARBA" id="ARBA00012568"/>
    </source>
</evidence>
<evidence type="ECO:0000259" key="9">
    <source>
        <dbReference type="Pfam" id="PF00561"/>
    </source>
</evidence>
<evidence type="ECO:0000256" key="2">
    <source>
        <dbReference type="ARBA" id="ARBA00010088"/>
    </source>
</evidence>
<feature type="active site" description="Proton donor" evidence="8">
    <location>
        <position position="271"/>
    </location>
</feature>
<dbReference type="InterPro" id="IPR029058">
    <property type="entry name" value="AB_hydrolase_fold"/>
</dbReference>
<proteinExistence type="inferred from homology"/>
<evidence type="ECO:0000256" key="5">
    <source>
        <dbReference type="ARBA" id="ARBA00022801"/>
    </source>
</evidence>
<keyword evidence="7" id="KW-0645">Protease</keyword>
<dbReference type="InterPro" id="IPR005945">
    <property type="entry name" value="Pro_imino_pep"/>
</dbReference>
<gene>
    <name evidence="10" type="primary">pip</name>
    <name evidence="10" type="ORF">ERS852574_00997</name>
</gene>
<comment type="function">
    <text evidence="7">Releases the N-terminal proline from various substrates.</text>
</comment>
<keyword evidence="5 7" id="KW-0378">Hydrolase</keyword>
<sequence length="293" mass="33512">MKITEGYMPYLGYKTYYRIAGECSGNKKPLILLHGGPGSTHNYFEVLDRLADEGRAIISYDQLGCGNSYVEGHSELWCSKTWMNELIELRKYLGLNELHLLGQSWGGMLSIEYLCDHKPEGIKSVILSSTHPSSKLWAQEQHRMIKFMSQEDQDAIAKAEATGNFDDPAYLAANERFMLLHAAGVPKDTDPECLRRPKKIGTDSYITAWGPNEYTPIGNLSNYEYRDKLKNIKEPALIINGTNDLCTPLVAKTMYDSIPNSRWELFDDCRHVCFVEDTDRYCRLLNEWMEQND</sequence>
<dbReference type="EC" id="3.4.11.5" evidence="3 7"/>
<evidence type="ECO:0000256" key="4">
    <source>
        <dbReference type="ARBA" id="ARBA00021843"/>
    </source>
</evidence>
<dbReference type="PANTHER" id="PTHR43798">
    <property type="entry name" value="MONOACYLGLYCEROL LIPASE"/>
    <property type="match status" value="1"/>
</dbReference>
<dbReference type="Proteomes" id="UP000095727">
    <property type="component" value="Unassembled WGS sequence"/>
</dbReference>
<feature type="active site" evidence="8">
    <location>
        <position position="244"/>
    </location>
</feature>
<evidence type="ECO:0000256" key="1">
    <source>
        <dbReference type="ARBA" id="ARBA00001585"/>
    </source>
</evidence>
<dbReference type="Gene3D" id="3.40.50.1820">
    <property type="entry name" value="alpha/beta hydrolase"/>
    <property type="match status" value="1"/>
</dbReference>
<evidence type="ECO:0000256" key="7">
    <source>
        <dbReference type="PIRNR" id="PIRNR005539"/>
    </source>
</evidence>
<dbReference type="PRINTS" id="PR00793">
    <property type="entry name" value="PROAMNOPTASE"/>
</dbReference>
<dbReference type="InterPro" id="IPR000073">
    <property type="entry name" value="AB_hydrolase_1"/>
</dbReference>
<dbReference type="SUPFAM" id="SSF53474">
    <property type="entry name" value="alpha/beta-Hydrolases"/>
    <property type="match status" value="1"/>
</dbReference>
<dbReference type="InterPro" id="IPR050266">
    <property type="entry name" value="AB_hydrolase_sf"/>
</dbReference>
<dbReference type="EMBL" id="CYXR01000005">
    <property type="protein sequence ID" value="CUM83281.1"/>
    <property type="molecule type" value="Genomic_DNA"/>
</dbReference>
<accession>A0A173RZE8</accession>
<dbReference type="AlphaFoldDB" id="A0A173RZE8"/>
<dbReference type="NCBIfam" id="NF045945">
    <property type="entry name" value="ProImpepLactob"/>
    <property type="match status" value="1"/>
</dbReference>
<dbReference type="RefSeq" id="WP_022220301.1">
    <property type="nucleotide sequence ID" value="NZ_CYXR01000005.1"/>
</dbReference>
<reference evidence="10 11" key="1">
    <citation type="submission" date="2015-09" db="EMBL/GenBank/DDBJ databases">
        <authorList>
            <consortium name="Pathogen Informatics"/>
        </authorList>
    </citation>
    <scope>NUCLEOTIDE SEQUENCE [LARGE SCALE GENOMIC DNA]</scope>
    <source>
        <strain evidence="10 11">2789STDY5834962</strain>
    </source>
</reference>
<evidence type="ECO:0000313" key="10">
    <source>
        <dbReference type="EMBL" id="CUM83281.1"/>
    </source>
</evidence>